<protein>
    <submittedName>
        <fullName evidence="6">RpiR family transcriptional regulator</fullName>
    </submittedName>
</protein>
<dbReference type="InterPro" id="IPR035472">
    <property type="entry name" value="RpiR-like_SIS"/>
</dbReference>
<dbReference type="InterPro" id="IPR046348">
    <property type="entry name" value="SIS_dom_sf"/>
</dbReference>
<dbReference type="InterPro" id="IPR000281">
    <property type="entry name" value="HTH_RpiR"/>
</dbReference>
<dbReference type="Gene3D" id="1.10.10.10">
    <property type="entry name" value="Winged helix-like DNA-binding domain superfamily/Winged helix DNA-binding domain"/>
    <property type="match status" value="1"/>
</dbReference>
<keyword evidence="2" id="KW-0238">DNA-binding</keyword>
<dbReference type="InterPro" id="IPR036388">
    <property type="entry name" value="WH-like_DNA-bd_sf"/>
</dbReference>
<reference evidence="6 7" key="1">
    <citation type="submission" date="2017-01" db="EMBL/GenBank/DDBJ databases">
        <authorList>
            <person name="Cao J.-M."/>
        </authorList>
    </citation>
    <scope>NUCLEOTIDE SEQUENCE [LARGE SCALE GENOMIC DNA]</scope>
    <source>
        <strain evidence="6 7">888-76</strain>
    </source>
</reference>
<dbReference type="EMBL" id="CP019445">
    <property type="protein sequence ID" value="APZ03642.1"/>
    <property type="molecule type" value="Genomic_DNA"/>
</dbReference>
<evidence type="ECO:0000259" key="5">
    <source>
        <dbReference type="PROSITE" id="PS51464"/>
    </source>
</evidence>
<keyword evidence="1" id="KW-0805">Transcription regulation</keyword>
<name>A0A807LDP8_9ENTR</name>
<sequence>MDNRLAPLLTRGESLSRAEYRVLAHLTEHPLLVGNITVRALAQATYVSTATIIRLCQKLGFSGFSEFIWHCKQLLADTPHLAEQHHDGVGELPALFQQFMVNYQHTFQWVTEEKRRQFASLLRERESFFLYGAGFSYLFAEYLTKKLQVLGKTAFISGPGDSRNIFLSNAARYQVFIAVSRSGETEQVLDKARIARTVGMTVVAFTRASANSLAALADVHFALYDEAVHFAAEAAGITSFESNLVLLMDLLLLEATQAG</sequence>
<dbReference type="RefSeq" id="WP_023481216.1">
    <property type="nucleotide sequence ID" value="NZ_CP019445.1"/>
</dbReference>
<dbReference type="InterPro" id="IPR047640">
    <property type="entry name" value="RpiR-like"/>
</dbReference>
<dbReference type="GO" id="GO:0003700">
    <property type="term" value="F:DNA-binding transcription factor activity"/>
    <property type="evidence" value="ECO:0007669"/>
    <property type="project" value="InterPro"/>
</dbReference>
<dbReference type="PROSITE" id="PS51464">
    <property type="entry name" value="SIS"/>
    <property type="match status" value="1"/>
</dbReference>
<evidence type="ECO:0000256" key="1">
    <source>
        <dbReference type="ARBA" id="ARBA00023015"/>
    </source>
</evidence>
<dbReference type="SUPFAM" id="SSF53697">
    <property type="entry name" value="SIS domain"/>
    <property type="match status" value="1"/>
</dbReference>
<accession>A0A807LDP8</accession>
<evidence type="ECO:0000256" key="3">
    <source>
        <dbReference type="ARBA" id="ARBA00023163"/>
    </source>
</evidence>
<proteinExistence type="predicted"/>
<evidence type="ECO:0000313" key="7">
    <source>
        <dbReference type="Proteomes" id="UP000187148"/>
    </source>
</evidence>
<feature type="domain" description="HTH rpiR-type" evidence="4">
    <location>
        <begin position="2"/>
        <end position="78"/>
    </location>
</feature>
<dbReference type="CDD" id="cd05013">
    <property type="entry name" value="SIS_RpiR"/>
    <property type="match status" value="1"/>
</dbReference>
<evidence type="ECO:0000313" key="6">
    <source>
        <dbReference type="EMBL" id="APZ03642.1"/>
    </source>
</evidence>
<dbReference type="KEGG" id="kco:BWI95_00345"/>
<dbReference type="SUPFAM" id="SSF46689">
    <property type="entry name" value="Homeodomain-like"/>
    <property type="match status" value="1"/>
</dbReference>
<dbReference type="GO" id="GO:1901135">
    <property type="term" value="P:carbohydrate derivative metabolic process"/>
    <property type="evidence" value="ECO:0007669"/>
    <property type="project" value="InterPro"/>
</dbReference>
<dbReference type="PANTHER" id="PTHR30514">
    <property type="entry name" value="GLUCOKINASE"/>
    <property type="match status" value="1"/>
</dbReference>
<keyword evidence="7" id="KW-1185">Reference proteome</keyword>
<dbReference type="InterPro" id="IPR009057">
    <property type="entry name" value="Homeodomain-like_sf"/>
</dbReference>
<dbReference type="GO" id="GO:0097367">
    <property type="term" value="F:carbohydrate derivative binding"/>
    <property type="evidence" value="ECO:0007669"/>
    <property type="project" value="InterPro"/>
</dbReference>
<evidence type="ECO:0000256" key="2">
    <source>
        <dbReference type="ARBA" id="ARBA00023125"/>
    </source>
</evidence>
<gene>
    <name evidence="6" type="ORF">BWI95_00345</name>
</gene>
<evidence type="ECO:0000259" key="4">
    <source>
        <dbReference type="PROSITE" id="PS51071"/>
    </source>
</evidence>
<dbReference type="PROSITE" id="PS51071">
    <property type="entry name" value="HTH_RPIR"/>
    <property type="match status" value="1"/>
</dbReference>
<dbReference type="PANTHER" id="PTHR30514:SF21">
    <property type="entry name" value="RPIR-FAMILY TRANSCRIPTIONAL REGULATOR"/>
    <property type="match status" value="1"/>
</dbReference>
<dbReference type="InterPro" id="IPR001347">
    <property type="entry name" value="SIS_dom"/>
</dbReference>
<dbReference type="Proteomes" id="UP000187148">
    <property type="component" value="Chromosome"/>
</dbReference>
<dbReference type="Pfam" id="PF01418">
    <property type="entry name" value="HTH_6"/>
    <property type="match status" value="1"/>
</dbReference>
<dbReference type="AlphaFoldDB" id="A0A807LDP8"/>
<dbReference type="Pfam" id="PF01380">
    <property type="entry name" value="SIS"/>
    <property type="match status" value="1"/>
</dbReference>
<dbReference type="Gene3D" id="3.40.50.10490">
    <property type="entry name" value="Glucose-6-phosphate isomerase like protein, domain 1"/>
    <property type="match status" value="1"/>
</dbReference>
<feature type="domain" description="SIS" evidence="5">
    <location>
        <begin position="118"/>
        <end position="259"/>
    </location>
</feature>
<dbReference type="GO" id="GO:0003677">
    <property type="term" value="F:DNA binding"/>
    <property type="evidence" value="ECO:0007669"/>
    <property type="project" value="UniProtKB-KW"/>
</dbReference>
<keyword evidence="3" id="KW-0804">Transcription</keyword>
<organism evidence="6 7">
    <name type="scientific">Kosakonia cowanii JCM 10956 = DSM 18146</name>
    <dbReference type="NCBI Taxonomy" id="1300165"/>
    <lineage>
        <taxon>Bacteria</taxon>
        <taxon>Pseudomonadati</taxon>
        <taxon>Pseudomonadota</taxon>
        <taxon>Gammaproteobacteria</taxon>
        <taxon>Enterobacterales</taxon>
        <taxon>Enterobacteriaceae</taxon>
        <taxon>Kosakonia</taxon>
    </lineage>
</organism>